<sequence length="65" mass="6741">MSTPRWRKSSRSESGTAVECVELADLGGKIIGVRDSKASEVGHLALDAADFAALVGQIKVGGLDL</sequence>
<keyword evidence="3" id="KW-1185">Reference proteome</keyword>
<evidence type="ECO:0000313" key="2">
    <source>
        <dbReference type="EMBL" id="GAA2433626.1"/>
    </source>
</evidence>
<protein>
    <recommendedName>
        <fullName evidence="1">DUF397 domain-containing protein</fullName>
    </recommendedName>
</protein>
<reference evidence="3" key="1">
    <citation type="journal article" date="2019" name="Int. J. Syst. Evol. Microbiol.">
        <title>The Global Catalogue of Microorganisms (GCM) 10K type strain sequencing project: providing services to taxonomists for standard genome sequencing and annotation.</title>
        <authorList>
            <consortium name="The Broad Institute Genomics Platform"/>
            <consortium name="The Broad Institute Genome Sequencing Center for Infectious Disease"/>
            <person name="Wu L."/>
            <person name="Ma J."/>
        </authorList>
    </citation>
    <scope>NUCLEOTIDE SEQUENCE [LARGE SCALE GENOMIC DNA]</scope>
    <source>
        <strain evidence="3">JCM 3325</strain>
    </source>
</reference>
<dbReference type="Proteomes" id="UP001501231">
    <property type="component" value="Unassembled WGS sequence"/>
</dbReference>
<name>A0ABP5WUA4_9ACTN</name>
<accession>A0ABP5WUA4</accession>
<dbReference type="Pfam" id="PF04149">
    <property type="entry name" value="DUF397"/>
    <property type="match status" value="1"/>
</dbReference>
<feature type="domain" description="DUF397" evidence="1">
    <location>
        <begin position="5"/>
        <end position="59"/>
    </location>
</feature>
<proteinExistence type="predicted"/>
<dbReference type="RefSeq" id="WP_344592679.1">
    <property type="nucleotide sequence ID" value="NZ_BAAARW010000020.1"/>
</dbReference>
<evidence type="ECO:0000259" key="1">
    <source>
        <dbReference type="Pfam" id="PF04149"/>
    </source>
</evidence>
<organism evidence="2 3">
    <name type="scientific">Actinomadura vinacea</name>
    <dbReference type="NCBI Taxonomy" id="115336"/>
    <lineage>
        <taxon>Bacteria</taxon>
        <taxon>Bacillati</taxon>
        <taxon>Actinomycetota</taxon>
        <taxon>Actinomycetes</taxon>
        <taxon>Streptosporangiales</taxon>
        <taxon>Thermomonosporaceae</taxon>
        <taxon>Actinomadura</taxon>
    </lineage>
</organism>
<dbReference type="InterPro" id="IPR007278">
    <property type="entry name" value="DUF397"/>
</dbReference>
<gene>
    <name evidence="2" type="ORF">GCM10010191_54790</name>
</gene>
<dbReference type="EMBL" id="BAAARW010000020">
    <property type="protein sequence ID" value="GAA2433626.1"/>
    <property type="molecule type" value="Genomic_DNA"/>
</dbReference>
<comment type="caution">
    <text evidence="2">The sequence shown here is derived from an EMBL/GenBank/DDBJ whole genome shotgun (WGS) entry which is preliminary data.</text>
</comment>
<evidence type="ECO:0000313" key="3">
    <source>
        <dbReference type="Proteomes" id="UP001501231"/>
    </source>
</evidence>